<organism evidence="1 2">
    <name type="scientific">Manihot esculenta</name>
    <name type="common">Cassava</name>
    <name type="synonym">Jatropha manihot</name>
    <dbReference type="NCBI Taxonomy" id="3983"/>
    <lineage>
        <taxon>Eukaryota</taxon>
        <taxon>Viridiplantae</taxon>
        <taxon>Streptophyta</taxon>
        <taxon>Embryophyta</taxon>
        <taxon>Tracheophyta</taxon>
        <taxon>Spermatophyta</taxon>
        <taxon>Magnoliopsida</taxon>
        <taxon>eudicotyledons</taxon>
        <taxon>Gunneridae</taxon>
        <taxon>Pentapetalae</taxon>
        <taxon>rosids</taxon>
        <taxon>fabids</taxon>
        <taxon>Malpighiales</taxon>
        <taxon>Euphorbiaceae</taxon>
        <taxon>Crotonoideae</taxon>
        <taxon>Manihoteae</taxon>
        <taxon>Manihot</taxon>
    </lineage>
</organism>
<evidence type="ECO:0000313" key="2">
    <source>
        <dbReference type="Proteomes" id="UP000091857"/>
    </source>
</evidence>
<accession>A0ACB7HRX3</accession>
<dbReference type="EMBL" id="CM004391">
    <property type="protein sequence ID" value="KAG8654755.1"/>
    <property type="molecule type" value="Genomic_DNA"/>
</dbReference>
<name>A0ACB7HRX3_MANES</name>
<comment type="caution">
    <text evidence="1">The sequence shown here is derived from an EMBL/GenBank/DDBJ whole genome shotgun (WGS) entry which is preliminary data.</text>
</comment>
<evidence type="ECO:0000313" key="1">
    <source>
        <dbReference type="EMBL" id="KAG8654755.1"/>
    </source>
</evidence>
<protein>
    <submittedName>
        <fullName evidence="1">Uncharacterized protein</fullName>
    </submittedName>
</protein>
<reference evidence="2" key="1">
    <citation type="journal article" date="2016" name="Nat. Biotechnol.">
        <title>Sequencing wild and cultivated cassava and related species reveals extensive interspecific hybridization and genetic diversity.</title>
        <authorList>
            <person name="Bredeson J.V."/>
            <person name="Lyons J.B."/>
            <person name="Prochnik S.E."/>
            <person name="Wu G.A."/>
            <person name="Ha C.M."/>
            <person name="Edsinger-Gonzales E."/>
            <person name="Grimwood J."/>
            <person name="Schmutz J."/>
            <person name="Rabbi I.Y."/>
            <person name="Egesi C."/>
            <person name="Nauluvula P."/>
            <person name="Lebot V."/>
            <person name="Ndunguru J."/>
            <person name="Mkamilo G."/>
            <person name="Bart R.S."/>
            <person name="Setter T.L."/>
            <person name="Gleadow R.M."/>
            <person name="Kulakow P."/>
            <person name="Ferguson M.E."/>
            <person name="Rounsley S."/>
            <person name="Rokhsar D.S."/>
        </authorList>
    </citation>
    <scope>NUCLEOTIDE SEQUENCE [LARGE SCALE GENOMIC DNA]</scope>
    <source>
        <strain evidence="2">cv. AM560-2</strain>
    </source>
</reference>
<sequence length="83" mass="9290">MPTSRDIAATSAISTPIDSKIVSSAMLLSFIWCWSLLPKSMLILDCVFRCYVISLSFSLTDKGGERGDARWLSHLKAHIKMNR</sequence>
<gene>
    <name evidence="1" type="ORF">MANES_05G173700v8</name>
</gene>
<keyword evidence="2" id="KW-1185">Reference proteome</keyword>
<proteinExistence type="predicted"/>
<dbReference type="Proteomes" id="UP000091857">
    <property type="component" value="Chromosome 5"/>
</dbReference>